<dbReference type="InterPro" id="IPR050217">
    <property type="entry name" value="Peroxiredoxin"/>
</dbReference>
<keyword evidence="4" id="KW-1015">Disulfide bond</keyword>
<gene>
    <name evidence="12" type="primary">bas1</name>
    <name evidence="12" type="ORF">J0255_139</name>
</gene>
<comment type="similarity">
    <text evidence="1">Belongs to the peroxiredoxin family. AhpC/Prx1 subfamily.</text>
</comment>
<dbReference type="CDD" id="cd03015">
    <property type="entry name" value="PRX_Typ2cys"/>
    <property type="match status" value="1"/>
</dbReference>
<dbReference type="EC" id="1.11.1.24" evidence="2"/>
<evidence type="ECO:0000256" key="1">
    <source>
        <dbReference type="ARBA" id="ARBA00009796"/>
    </source>
</evidence>
<protein>
    <recommendedName>
        <fullName evidence="9">Putative peroxiredoxin ycf42</fullName>
        <ecNumber evidence="2">1.11.1.24</ecNumber>
    </recommendedName>
    <alternativeName>
        <fullName evidence="5">Thioredoxin peroxidase</fullName>
    </alternativeName>
</protein>
<geneLocation type="chloroplast" evidence="12"/>
<dbReference type="InterPro" id="IPR036249">
    <property type="entry name" value="Thioredoxin-like_sf"/>
</dbReference>
<evidence type="ECO:0000256" key="5">
    <source>
        <dbReference type="ARBA" id="ARBA00032824"/>
    </source>
</evidence>
<sequence length="199" mass="22236">MISNIGSLTIGQLAPDFSATAVYDQEFIPIQLSKYIGKYVILFFYPLDFTFVCPTEITSFSDQYERFSNVNTEILGVSVDSKYAHLAWIQTDRTSGGIGDLQYPLVSDLDKTISKAYNVLNNEGVALRGLFIIDSNGIVQHSTVNNLAFGRSVDETYRILRAIQHVQSNPDEVCPADWQPGDKTMISDPIKSKEYFTAI</sequence>
<evidence type="ECO:0000256" key="6">
    <source>
        <dbReference type="ARBA" id="ARBA00037420"/>
    </source>
</evidence>
<dbReference type="Pfam" id="PF10417">
    <property type="entry name" value="1-cysPrx_C"/>
    <property type="match status" value="1"/>
</dbReference>
<comment type="function">
    <text evidence="6">Thiol-specific peroxidase that catalyzes the reduction of hydrogen peroxide and organic hydroperoxides to water and alcohols, respectively. Plays a role in cell protection against oxidative stress by detoxifying peroxides.</text>
</comment>
<dbReference type="RefSeq" id="YP_009315363.1">
    <property type="nucleotide sequence ID" value="NC_031666.1"/>
</dbReference>
<dbReference type="GO" id="GO:0008379">
    <property type="term" value="F:thioredoxin peroxidase activity"/>
    <property type="evidence" value="ECO:0007669"/>
    <property type="project" value="TreeGrafter"/>
</dbReference>
<dbReference type="GO" id="GO:0006979">
    <property type="term" value="P:response to oxidative stress"/>
    <property type="evidence" value="ECO:0007669"/>
    <property type="project" value="TreeGrafter"/>
</dbReference>
<dbReference type="InterPro" id="IPR013766">
    <property type="entry name" value="Thioredoxin_domain"/>
</dbReference>
<keyword evidence="12" id="KW-0150">Chloroplast</keyword>
<evidence type="ECO:0000256" key="4">
    <source>
        <dbReference type="ARBA" id="ARBA00023157"/>
    </source>
</evidence>
<feature type="active site" description="Cysteine sulfenic acid (-SOH) intermediate; for peroxidase activity" evidence="10">
    <location>
        <position position="53"/>
    </location>
</feature>
<dbReference type="Pfam" id="PF00578">
    <property type="entry name" value="AhpC-TSA"/>
    <property type="match status" value="1"/>
</dbReference>
<evidence type="ECO:0000256" key="7">
    <source>
        <dbReference type="ARBA" id="ARBA00049091"/>
    </source>
</evidence>
<feature type="domain" description="Thioredoxin" evidence="11">
    <location>
        <begin position="8"/>
        <end position="165"/>
    </location>
</feature>
<proteinExistence type="inferred from homology"/>
<dbReference type="PANTHER" id="PTHR10681:SF128">
    <property type="entry name" value="THIOREDOXIN-DEPENDENT PEROXIDE REDUCTASE, MITOCHONDRIAL"/>
    <property type="match status" value="1"/>
</dbReference>
<dbReference type="SUPFAM" id="SSF52833">
    <property type="entry name" value="Thioredoxin-like"/>
    <property type="match status" value="1"/>
</dbReference>
<keyword evidence="3" id="KW-0560">Oxidoreductase</keyword>
<name>A0A1G4NYT4_9FLOR</name>
<comment type="catalytic activity">
    <reaction evidence="7">
        <text>a hydroperoxide + [thioredoxin]-dithiol = an alcohol + [thioredoxin]-disulfide + H2O</text>
        <dbReference type="Rhea" id="RHEA:62620"/>
        <dbReference type="Rhea" id="RHEA-COMP:10698"/>
        <dbReference type="Rhea" id="RHEA-COMP:10700"/>
        <dbReference type="ChEBI" id="CHEBI:15377"/>
        <dbReference type="ChEBI" id="CHEBI:29950"/>
        <dbReference type="ChEBI" id="CHEBI:30879"/>
        <dbReference type="ChEBI" id="CHEBI:35924"/>
        <dbReference type="ChEBI" id="CHEBI:50058"/>
        <dbReference type="EC" id="1.11.1.24"/>
    </reaction>
</comment>
<dbReference type="GO" id="GO:0042744">
    <property type="term" value="P:hydrogen peroxide catabolic process"/>
    <property type="evidence" value="ECO:0007669"/>
    <property type="project" value="TreeGrafter"/>
</dbReference>
<evidence type="ECO:0000256" key="9">
    <source>
        <dbReference type="ARBA" id="ARBA00071608"/>
    </source>
</evidence>
<accession>A0A1G4NYT4</accession>
<dbReference type="Gene3D" id="3.40.30.10">
    <property type="entry name" value="Glutaredoxin"/>
    <property type="match status" value="1"/>
</dbReference>
<reference evidence="12" key="1">
    <citation type="submission" date="2016-10" db="EMBL/GenBank/DDBJ databases">
        <title>Chloroplast genomes as a tool to resolve red algal phylogenies: a case study in the Nemaliales.</title>
        <authorList>
            <person name="Costa J.F."/>
            <person name="Lin S.M."/>
            <person name="Macaya E.C."/>
            <person name="Fernandez-Garcia C."/>
            <person name="Verbruggen H."/>
        </authorList>
    </citation>
    <scope>NUCLEOTIDE SEQUENCE</scope>
    <source>
        <strain evidence="12">J.0255</strain>
    </source>
</reference>
<dbReference type="GO" id="GO:0033554">
    <property type="term" value="P:cellular response to stress"/>
    <property type="evidence" value="ECO:0007669"/>
    <property type="project" value="TreeGrafter"/>
</dbReference>
<dbReference type="InterPro" id="IPR024706">
    <property type="entry name" value="Peroxiredoxin_AhpC-typ"/>
</dbReference>
<evidence type="ECO:0000313" key="12">
    <source>
        <dbReference type="EMBL" id="SCW23818.1"/>
    </source>
</evidence>
<evidence type="ECO:0000256" key="3">
    <source>
        <dbReference type="ARBA" id="ARBA00023002"/>
    </source>
</evidence>
<evidence type="ECO:0000256" key="2">
    <source>
        <dbReference type="ARBA" id="ARBA00013017"/>
    </source>
</evidence>
<dbReference type="EMBL" id="LT622875">
    <property type="protein sequence ID" value="SCW23818.1"/>
    <property type="molecule type" value="Genomic_DNA"/>
</dbReference>
<evidence type="ECO:0000259" key="11">
    <source>
        <dbReference type="PROSITE" id="PS51352"/>
    </source>
</evidence>
<keyword evidence="12" id="KW-0934">Plastid</keyword>
<dbReference type="InterPro" id="IPR019479">
    <property type="entry name" value="Peroxiredoxin_C"/>
</dbReference>
<comment type="subunit">
    <text evidence="8">Homodimer; disulfide-linked, upon oxidation.</text>
</comment>
<dbReference type="PIRSF" id="PIRSF000239">
    <property type="entry name" value="AHPC"/>
    <property type="match status" value="1"/>
</dbReference>
<evidence type="ECO:0000256" key="8">
    <source>
        <dbReference type="ARBA" id="ARBA00063543"/>
    </source>
</evidence>
<dbReference type="PANTHER" id="PTHR10681">
    <property type="entry name" value="THIOREDOXIN PEROXIDASE"/>
    <property type="match status" value="1"/>
</dbReference>
<reference evidence="12" key="2">
    <citation type="submission" date="2016-10" db="EMBL/GenBank/DDBJ databases">
        <authorList>
            <person name="de Groot N.N."/>
        </authorList>
    </citation>
    <scope>NUCLEOTIDE SEQUENCE</scope>
    <source>
        <strain evidence="12">J.0255</strain>
    </source>
</reference>
<dbReference type="FunFam" id="3.40.30.10:FF:000063">
    <property type="entry name" value="2-Cys peroxiredoxin BAS1, chloroplastic"/>
    <property type="match status" value="1"/>
</dbReference>
<dbReference type="InterPro" id="IPR000866">
    <property type="entry name" value="AhpC/TSA"/>
</dbReference>
<dbReference type="GeneID" id="29998039"/>
<dbReference type="GO" id="GO:0045454">
    <property type="term" value="P:cell redox homeostasis"/>
    <property type="evidence" value="ECO:0007669"/>
    <property type="project" value="TreeGrafter"/>
</dbReference>
<dbReference type="AlphaFoldDB" id="A0A1G4NYT4"/>
<organism evidence="12">
    <name type="scientific">Yamadaella caenomyce</name>
    <dbReference type="NCBI Taxonomy" id="259029"/>
    <lineage>
        <taxon>Eukaryota</taxon>
        <taxon>Rhodophyta</taxon>
        <taxon>Florideophyceae</taxon>
        <taxon>Nemaliophycidae</taxon>
        <taxon>Nemaliales</taxon>
        <taxon>Liagoraceae</taxon>
        <taxon>Yamadaella</taxon>
    </lineage>
</organism>
<evidence type="ECO:0000256" key="10">
    <source>
        <dbReference type="PIRSR" id="PIRSR000239-1"/>
    </source>
</evidence>
<dbReference type="PROSITE" id="PS51352">
    <property type="entry name" value="THIOREDOXIN_2"/>
    <property type="match status" value="1"/>
</dbReference>